<dbReference type="Gene3D" id="1.10.10.10">
    <property type="entry name" value="Winged helix-like DNA-binding domain superfamily/Winged helix DNA-binding domain"/>
    <property type="match status" value="1"/>
</dbReference>
<evidence type="ECO:0000256" key="6">
    <source>
        <dbReference type="PROSITE-ProRule" id="PRU00169"/>
    </source>
</evidence>
<dbReference type="PROSITE" id="PS50110">
    <property type="entry name" value="RESPONSE_REGULATORY"/>
    <property type="match status" value="1"/>
</dbReference>
<dbReference type="RefSeq" id="WP_015405080.1">
    <property type="nucleotide sequence ID" value="NC_020304.1"/>
</dbReference>
<dbReference type="GO" id="GO:0000976">
    <property type="term" value="F:transcription cis-regulatory region binding"/>
    <property type="evidence" value="ECO:0007669"/>
    <property type="project" value="TreeGrafter"/>
</dbReference>
<dbReference type="CDD" id="cd00090">
    <property type="entry name" value="HTH_ARSR"/>
    <property type="match status" value="1"/>
</dbReference>
<evidence type="ECO:0000256" key="5">
    <source>
        <dbReference type="ARBA" id="ARBA00023163"/>
    </source>
</evidence>
<evidence type="ECO:0000256" key="4">
    <source>
        <dbReference type="ARBA" id="ARBA00023125"/>
    </source>
</evidence>
<dbReference type="eggNOG" id="COG2204">
    <property type="taxonomic scope" value="Bacteria"/>
</dbReference>
<dbReference type="eggNOG" id="COG4742">
    <property type="taxonomic scope" value="Bacteria"/>
</dbReference>
<dbReference type="EMBL" id="CP003985">
    <property type="protein sequence ID" value="AGF79394.1"/>
    <property type="molecule type" value="Genomic_DNA"/>
</dbReference>
<keyword evidence="1 6" id="KW-0597">Phosphoprotein</keyword>
<evidence type="ECO:0000259" key="7">
    <source>
        <dbReference type="PROSITE" id="PS50110"/>
    </source>
</evidence>
<evidence type="ECO:0000313" key="8">
    <source>
        <dbReference type="EMBL" id="AGF79394.1"/>
    </source>
</evidence>
<dbReference type="GO" id="GO:0005829">
    <property type="term" value="C:cytosol"/>
    <property type="evidence" value="ECO:0007669"/>
    <property type="project" value="TreeGrafter"/>
</dbReference>
<keyword evidence="3" id="KW-0805">Transcription regulation</keyword>
<feature type="domain" description="Response regulatory" evidence="7">
    <location>
        <begin position="5"/>
        <end position="119"/>
    </location>
</feature>
<reference evidence="9" key="1">
    <citation type="journal article" date="2013" name="Stand. Genomic Sci.">
        <title>Complete genome sequence of Desulfocapsa sulfexigens, a marine deltaproteobacterium specialized in disproportionating inorganic sulfur compounds.</title>
        <authorList>
            <person name="Finster K.W."/>
            <person name="Kjeldsen K.U."/>
            <person name="Kube M."/>
            <person name="Reinhardt R."/>
            <person name="Mussmann M."/>
            <person name="Amann R."/>
            <person name="Schreiber L."/>
        </authorList>
    </citation>
    <scope>NUCLEOTIDE SEQUENCE [LARGE SCALE GENOMIC DNA]</scope>
    <source>
        <strain evidence="9">DSM 10523 / SB164P1</strain>
    </source>
</reference>
<dbReference type="InterPro" id="IPR011006">
    <property type="entry name" value="CheY-like_superfamily"/>
</dbReference>
<dbReference type="KEGG" id="dsf:UWK_02863"/>
<dbReference type="InterPro" id="IPR036390">
    <property type="entry name" value="WH_DNA-bd_sf"/>
</dbReference>
<dbReference type="SUPFAM" id="SSF52172">
    <property type="entry name" value="CheY-like"/>
    <property type="match status" value="1"/>
</dbReference>
<keyword evidence="9" id="KW-1185">Reference proteome</keyword>
<protein>
    <submittedName>
        <fullName evidence="8">CheY-like receiver, AAA-type ATPase and DNA-binding domain-containing response regulator</fullName>
    </submittedName>
</protein>
<dbReference type="InterPro" id="IPR039420">
    <property type="entry name" value="WalR-like"/>
</dbReference>
<keyword evidence="2" id="KW-0902">Two-component regulatory system</keyword>
<evidence type="ECO:0000313" key="9">
    <source>
        <dbReference type="Proteomes" id="UP000011721"/>
    </source>
</evidence>
<dbReference type="InterPro" id="IPR011991">
    <property type="entry name" value="ArsR-like_HTH"/>
</dbReference>
<dbReference type="PATRIC" id="fig|1167006.5.peg.3093"/>
<dbReference type="AlphaFoldDB" id="M1NIJ8"/>
<dbReference type="InterPro" id="IPR036388">
    <property type="entry name" value="WH-like_DNA-bd_sf"/>
</dbReference>
<gene>
    <name evidence="8" type="ordered locus">UWK_02863</name>
</gene>
<dbReference type="Pfam" id="PF24038">
    <property type="entry name" value="DUF7347"/>
    <property type="match status" value="1"/>
</dbReference>
<feature type="modified residue" description="4-aspartylphosphate" evidence="6">
    <location>
        <position position="54"/>
    </location>
</feature>
<dbReference type="GO" id="GO:0000156">
    <property type="term" value="F:phosphorelay response regulator activity"/>
    <property type="evidence" value="ECO:0007669"/>
    <property type="project" value="TreeGrafter"/>
</dbReference>
<dbReference type="OrthoDB" id="9797753at2"/>
<dbReference type="STRING" id="1167006.UWK_02863"/>
<sequence>MNTETIMVIDDDLDLRESIMEILEESGFSVMGCENAETALQQIKRNAPRLIIVDNMMPGMGGMAFLPLVKKDYPNIKTIMITAFSTVENAVAAMKIGADDYLSKPFKRAELLVAVKRNLEILKFGKKLSDQDMDETLSCLSNQIRRQILRVLSVKGAMRFMDITRYLQISDHTKVNFHLKSLKNNDLICHDQGKTYKLTPLGAKMVDYLQLLSTKIL</sequence>
<accession>M1NIJ8</accession>
<proteinExistence type="predicted"/>
<dbReference type="FunFam" id="3.40.50.2300:FF:000018">
    <property type="entry name" value="DNA-binding transcriptional regulator NtrC"/>
    <property type="match status" value="1"/>
</dbReference>
<keyword evidence="5" id="KW-0804">Transcription</keyword>
<dbReference type="SMART" id="SM00418">
    <property type="entry name" value="HTH_ARSR"/>
    <property type="match status" value="1"/>
</dbReference>
<evidence type="ECO:0000256" key="3">
    <source>
        <dbReference type="ARBA" id="ARBA00023015"/>
    </source>
</evidence>
<dbReference type="GO" id="GO:0003700">
    <property type="term" value="F:DNA-binding transcription factor activity"/>
    <property type="evidence" value="ECO:0007669"/>
    <property type="project" value="InterPro"/>
</dbReference>
<dbReference type="InterPro" id="IPR055771">
    <property type="entry name" value="DUF7347"/>
</dbReference>
<dbReference type="PANTHER" id="PTHR48111:SF1">
    <property type="entry name" value="TWO-COMPONENT RESPONSE REGULATOR ORR33"/>
    <property type="match status" value="1"/>
</dbReference>
<evidence type="ECO:0000256" key="1">
    <source>
        <dbReference type="ARBA" id="ARBA00022553"/>
    </source>
</evidence>
<dbReference type="HOGENOM" id="CLU_1298262_0_0_7"/>
<dbReference type="Pfam" id="PF00072">
    <property type="entry name" value="Response_reg"/>
    <property type="match status" value="1"/>
</dbReference>
<name>M1NIJ8_DESSD</name>
<evidence type="ECO:0000256" key="2">
    <source>
        <dbReference type="ARBA" id="ARBA00023012"/>
    </source>
</evidence>
<dbReference type="InterPro" id="IPR001789">
    <property type="entry name" value="Sig_transdc_resp-reg_receiver"/>
</dbReference>
<dbReference type="Gene3D" id="3.40.50.2300">
    <property type="match status" value="1"/>
</dbReference>
<dbReference type="SMART" id="SM00448">
    <property type="entry name" value="REC"/>
    <property type="match status" value="1"/>
</dbReference>
<organism evidence="8 9">
    <name type="scientific">Desulfocapsa sulfexigens (strain DSM 10523 / SB164P1)</name>
    <dbReference type="NCBI Taxonomy" id="1167006"/>
    <lineage>
        <taxon>Bacteria</taxon>
        <taxon>Pseudomonadati</taxon>
        <taxon>Thermodesulfobacteriota</taxon>
        <taxon>Desulfobulbia</taxon>
        <taxon>Desulfobulbales</taxon>
        <taxon>Desulfocapsaceae</taxon>
        <taxon>Desulfocapsa</taxon>
    </lineage>
</organism>
<dbReference type="PANTHER" id="PTHR48111">
    <property type="entry name" value="REGULATOR OF RPOS"/>
    <property type="match status" value="1"/>
</dbReference>
<dbReference type="SUPFAM" id="SSF46785">
    <property type="entry name" value="Winged helix' DNA-binding domain"/>
    <property type="match status" value="1"/>
</dbReference>
<dbReference type="GO" id="GO:0032993">
    <property type="term" value="C:protein-DNA complex"/>
    <property type="evidence" value="ECO:0007669"/>
    <property type="project" value="TreeGrafter"/>
</dbReference>
<dbReference type="Proteomes" id="UP000011721">
    <property type="component" value="Chromosome"/>
</dbReference>
<keyword evidence="4 8" id="KW-0238">DNA-binding</keyword>
<dbReference type="InterPro" id="IPR001845">
    <property type="entry name" value="HTH_ArsR_DNA-bd_dom"/>
</dbReference>